<comment type="caution">
    <text evidence="1">The sequence shown here is derived from an EMBL/GenBank/DDBJ whole genome shotgun (WGS) entry which is preliminary data.</text>
</comment>
<dbReference type="Gene3D" id="2.10.109.10">
    <property type="entry name" value="Umud Fragment, subunit A"/>
    <property type="match status" value="1"/>
</dbReference>
<dbReference type="AlphaFoldDB" id="A0A0A2A801"/>
<proteinExistence type="predicted"/>
<dbReference type="STRING" id="93057.EU95_0504"/>
<evidence type="ECO:0000313" key="2">
    <source>
        <dbReference type="Proteomes" id="UP000030355"/>
    </source>
</evidence>
<dbReference type="InterPro" id="IPR019533">
    <property type="entry name" value="Peptidase_S26"/>
</dbReference>
<reference evidence="2" key="1">
    <citation type="journal article" date="2014" name="Sci. Data">
        <title>Genomes of diverse isolates of the marine cyanobacterium Prochlorococcus.</title>
        <authorList>
            <person name="Biller S."/>
            <person name="Berube P."/>
            <person name="Thompson J."/>
            <person name="Kelly L."/>
            <person name="Roggensack S."/>
            <person name="Awad L."/>
            <person name="Roache-Johnson K."/>
            <person name="Ding H."/>
            <person name="Giovannoni S.J."/>
            <person name="Moore L.R."/>
            <person name="Chisholm S.W."/>
        </authorList>
    </citation>
    <scope>NUCLEOTIDE SEQUENCE [LARGE SCALE GENOMIC DNA]</scope>
    <source>
        <strain evidence="2">MIT 9201</strain>
    </source>
</reference>
<dbReference type="InterPro" id="IPR036286">
    <property type="entry name" value="LexA/Signal_pep-like_sf"/>
</dbReference>
<organism evidence="1 2">
    <name type="scientific">Prochlorococcus marinus str. MIT 9201</name>
    <dbReference type="NCBI Taxonomy" id="93057"/>
    <lineage>
        <taxon>Bacteria</taxon>
        <taxon>Bacillati</taxon>
        <taxon>Cyanobacteriota</taxon>
        <taxon>Cyanophyceae</taxon>
        <taxon>Synechococcales</taxon>
        <taxon>Prochlorococcaceae</taxon>
        <taxon>Prochlorococcus</taxon>
    </lineage>
</organism>
<dbReference type="CDD" id="cd06530">
    <property type="entry name" value="S26_SPase_I"/>
    <property type="match status" value="1"/>
</dbReference>
<name>A0A0A2A801_PROMR</name>
<dbReference type="NCBIfam" id="TIGR02754">
    <property type="entry name" value="sod_Ni_protease"/>
    <property type="match status" value="1"/>
</dbReference>
<evidence type="ECO:0000313" key="1">
    <source>
        <dbReference type="EMBL" id="KGF96619.1"/>
    </source>
</evidence>
<dbReference type="eggNOG" id="COG0681">
    <property type="taxonomic scope" value="Bacteria"/>
</dbReference>
<protein>
    <submittedName>
        <fullName evidence="1">Putative signal peptidase</fullName>
    </submittedName>
</protein>
<dbReference type="SUPFAM" id="SSF51306">
    <property type="entry name" value="LexA/Signal peptidase"/>
    <property type="match status" value="1"/>
</dbReference>
<accession>A0A0A2A801</accession>
<dbReference type="EMBL" id="JNAL01000007">
    <property type="protein sequence ID" value="KGF96619.1"/>
    <property type="molecule type" value="Genomic_DNA"/>
</dbReference>
<dbReference type="GO" id="GO:0004252">
    <property type="term" value="F:serine-type endopeptidase activity"/>
    <property type="evidence" value="ECO:0007669"/>
    <property type="project" value="InterPro"/>
</dbReference>
<dbReference type="GO" id="GO:0006465">
    <property type="term" value="P:signal peptide processing"/>
    <property type="evidence" value="ECO:0007669"/>
    <property type="project" value="InterPro"/>
</dbReference>
<dbReference type="Proteomes" id="UP000030355">
    <property type="component" value="Unassembled WGS sequence"/>
</dbReference>
<gene>
    <name evidence="1" type="ORF">EU95_0504</name>
</gene>
<sequence length="105" mass="12230">MFPYLKEGDIVFFKKYKKNKSILKNRQIVIFNHPIKNKNLIKRINSVNQNNVEVIGDNIEFSEDSNKFGLINNEKIIGIVTSKLIIPKLKNFLIQKNRSTSLNPK</sequence>
<dbReference type="InterPro" id="IPR014124">
    <property type="entry name" value="Pept_S26A_Sod_Ni_maturase"/>
</dbReference>